<dbReference type="CDD" id="cd04301">
    <property type="entry name" value="NAT_SF"/>
    <property type="match status" value="1"/>
</dbReference>
<reference evidence="4" key="1">
    <citation type="journal article" date="2020" name="Int. J. Syst. Evol. Microbiol.">
        <title>Aquipluma nitroreducens gen. nov. sp. nov., a novel facultatively anaerobic bacterium isolated from a freshwater lake.</title>
        <authorList>
            <person name="Watanabe M."/>
            <person name="Kojima H."/>
            <person name="Fukui M."/>
        </authorList>
    </citation>
    <scope>NUCLEOTIDE SEQUENCE</scope>
    <source>
        <strain evidence="4">MeG22</strain>
    </source>
</reference>
<dbReference type="InterPro" id="IPR000182">
    <property type="entry name" value="GNAT_dom"/>
</dbReference>
<evidence type="ECO:0000313" key="5">
    <source>
        <dbReference type="Proteomes" id="UP001193389"/>
    </source>
</evidence>
<organism evidence="4 5">
    <name type="scientific">Aquipluma nitroreducens</name>
    <dbReference type="NCBI Taxonomy" id="2010828"/>
    <lineage>
        <taxon>Bacteria</taxon>
        <taxon>Pseudomonadati</taxon>
        <taxon>Bacteroidota</taxon>
        <taxon>Bacteroidia</taxon>
        <taxon>Marinilabiliales</taxon>
        <taxon>Prolixibacteraceae</taxon>
        <taxon>Aquipluma</taxon>
    </lineage>
</organism>
<dbReference type="Proteomes" id="UP001193389">
    <property type="component" value="Chromosome"/>
</dbReference>
<evidence type="ECO:0000313" key="4">
    <source>
        <dbReference type="EMBL" id="BBE17462.1"/>
    </source>
</evidence>
<dbReference type="InterPro" id="IPR016181">
    <property type="entry name" value="Acyl_CoA_acyltransferase"/>
</dbReference>
<dbReference type="PROSITE" id="PS51186">
    <property type="entry name" value="GNAT"/>
    <property type="match status" value="1"/>
</dbReference>
<proteinExistence type="predicted"/>
<dbReference type="PANTHER" id="PTHR43800">
    <property type="entry name" value="PEPTIDYL-LYSINE N-ACETYLTRANSFERASE YJAB"/>
    <property type="match status" value="1"/>
</dbReference>
<evidence type="ECO:0000256" key="1">
    <source>
        <dbReference type="ARBA" id="ARBA00022679"/>
    </source>
</evidence>
<sequence length="173" mass="19802">MDKIPGYKLIPVKTWFLTFDGNLPDVPSADELISINLWKNPPADEYLKIYKAVGENWGWTGRLLKSYEKLSQILNAENNEVWLFQVENETAGFFELVRAEAETELVYLGLKPEWIGKGLGQKLIQASVYVAGQNGAKVWLHTCERDHESALMAYQKAGFKIEKELISLEYYPE</sequence>
<dbReference type="AlphaFoldDB" id="A0A5K7S7D5"/>
<dbReference type="KEGG" id="anf:AQPE_1612"/>
<dbReference type="EMBL" id="AP018694">
    <property type="protein sequence ID" value="BBE17462.1"/>
    <property type="molecule type" value="Genomic_DNA"/>
</dbReference>
<evidence type="ECO:0000259" key="3">
    <source>
        <dbReference type="PROSITE" id="PS51186"/>
    </source>
</evidence>
<feature type="domain" description="N-acetyltransferase" evidence="3">
    <location>
        <begin position="35"/>
        <end position="173"/>
    </location>
</feature>
<dbReference type="Pfam" id="PF13508">
    <property type="entry name" value="Acetyltransf_7"/>
    <property type="match status" value="1"/>
</dbReference>
<keyword evidence="1" id="KW-0808">Transferase</keyword>
<dbReference type="GO" id="GO:0016747">
    <property type="term" value="F:acyltransferase activity, transferring groups other than amino-acyl groups"/>
    <property type="evidence" value="ECO:0007669"/>
    <property type="project" value="InterPro"/>
</dbReference>
<dbReference type="PANTHER" id="PTHR43800:SF1">
    <property type="entry name" value="PEPTIDYL-LYSINE N-ACETYLTRANSFERASE YJAB"/>
    <property type="match status" value="1"/>
</dbReference>
<accession>A0A5K7S7D5</accession>
<dbReference type="Gene3D" id="3.40.630.30">
    <property type="match status" value="1"/>
</dbReference>
<dbReference type="RefSeq" id="WP_318350455.1">
    <property type="nucleotide sequence ID" value="NZ_AP018694.1"/>
</dbReference>
<protein>
    <submittedName>
        <fullName evidence="4">Histone acetyltransferase HPA2 and related acetyltransferases</fullName>
    </submittedName>
</protein>
<dbReference type="SUPFAM" id="SSF55729">
    <property type="entry name" value="Acyl-CoA N-acyltransferases (Nat)"/>
    <property type="match status" value="1"/>
</dbReference>
<name>A0A5K7S7D5_9BACT</name>
<keyword evidence="2" id="KW-0012">Acyltransferase</keyword>
<gene>
    <name evidence="4" type="ORF">AQPE_1612</name>
</gene>
<evidence type="ECO:0000256" key="2">
    <source>
        <dbReference type="ARBA" id="ARBA00023315"/>
    </source>
</evidence>
<keyword evidence="5" id="KW-1185">Reference proteome</keyword>